<dbReference type="AlphaFoldDB" id="A0AAV7PEN9"/>
<feature type="compositionally biased region" description="Basic and acidic residues" evidence="2">
    <location>
        <begin position="165"/>
        <end position="182"/>
    </location>
</feature>
<protein>
    <submittedName>
        <fullName evidence="3">Uncharacterized protein</fullName>
    </submittedName>
</protein>
<feature type="coiled-coil region" evidence="1">
    <location>
        <begin position="105"/>
        <end position="132"/>
    </location>
</feature>
<dbReference type="Proteomes" id="UP001066276">
    <property type="component" value="Chromosome 7"/>
</dbReference>
<evidence type="ECO:0000256" key="2">
    <source>
        <dbReference type="SAM" id="MobiDB-lite"/>
    </source>
</evidence>
<keyword evidence="4" id="KW-1185">Reference proteome</keyword>
<name>A0AAV7PEN9_PLEWA</name>
<reference evidence="3" key="1">
    <citation type="journal article" date="2022" name="bioRxiv">
        <title>Sequencing and chromosome-scale assembly of the giantPleurodeles waltlgenome.</title>
        <authorList>
            <person name="Brown T."/>
            <person name="Elewa A."/>
            <person name="Iarovenko S."/>
            <person name="Subramanian E."/>
            <person name="Araus A.J."/>
            <person name="Petzold A."/>
            <person name="Susuki M."/>
            <person name="Suzuki K.-i.T."/>
            <person name="Hayashi T."/>
            <person name="Toyoda A."/>
            <person name="Oliveira C."/>
            <person name="Osipova E."/>
            <person name="Leigh N.D."/>
            <person name="Simon A."/>
            <person name="Yun M.H."/>
        </authorList>
    </citation>
    <scope>NUCLEOTIDE SEQUENCE</scope>
    <source>
        <strain evidence="3">20211129_DDA</strain>
        <tissue evidence="3">Liver</tissue>
    </source>
</reference>
<evidence type="ECO:0000313" key="4">
    <source>
        <dbReference type="Proteomes" id="UP001066276"/>
    </source>
</evidence>
<sequence>MKDVKMKFFKALKSALRGNVYITVSVGEPTLPEDILAYAVMDERGVAPCLWLKQWFKMTEKDGCLVFPEHRSFNIMILENLWKALNEQKPPPRPAQFEALAIWELMAIRHRQQKFERRMRKAEKTLEDARWDSEHRMWRREIIDGVRMFPAITQESEAQGGKATCKTDKGSSKGKETKKSWADADDSDDDEFLNQLLHDRPPPDARDDNRPSTSAGPVNSTQNQGATNQVQVNTVATPAPVQNSVSVSTAPEMQLQLQPPPVQRLYPDVPTLETTTSLMVPSDPAYTRPKLIQTEPTPLLLPQAQQQWLSSCTSVTGLQTATAPVMNQNMGANAPQGLGSRQTPVAISLPITVGLPVPLYAQAKPSVCDQGIMTQEMTRGGFIGSSQGMPPAEQTVERSRSLLDFSPIGIPADTMRQSGLGLLTPQIPSANVPQTPMMQAGNILLQGLNVQQLNEWLDELNSPQTTPATAERSEREEYLNFVRLCVEAAELVEGSIGVNRLESYTEAELRYLCSKITKKVSKVHQRLVNLADKYDIELDNTKHLKRSYRLDFEPKDLDHIRSTGMKAHLKEILQSAQVWGALEKWEGRWAKKRN</sequence>
<comment type="caution">
    <text evidence="3">The sequence shown here is derived from an EMBL/GenBank/DDBJ whole genome shotgun (WGS) entry which is preliminary data.</text>
</comment>
<organism evidence="3 4">
    <name type="scientific">Pleurodeles waltl</name>
    <name type="common">Iberian ribbed newt</name>
    <dbReference type="NCBI Taxonomy" id="8319"/>
    <lineage>
        <taxon>Eukaryota</taxon>
        <taxon>Metazoa</taxon>
        <taxon>Chordata</taxon>
        <taxon>Craniata</taxon>
        <taxon>Vertebrata</taxon>
        <taxon>Euteleostomi</taxon>
        <taxon>Amphibia</taxon>
        <taxon>Batrachia</taxon>
        <taxon>Caudata</taxon>
        <taxon>Salamandroidea</taxon>
        <taxon>Salamandridae</taxon>
        <taxon>Pleurodelinae</taxon>
        <taxon>Pleurodeles</taxon>
    </lineage>
</organism>
<gene>
    <name evidence="3" type="ORF">NDU88_004317</name>
</gene>
<evidence type="ECO:0000256" key="1">
    <source>
        <dbReference type="SAM" id="Coils"/>
    </source>
</evidence>
<proteinExistence type="predicted"/>
<feature type="compositionally biased region" description="Basic and acidic residues" evidence="2">
    <location>
        <begin position="197"/>
        <end position="210"/>
    </location>
</feature>
<feature type="compositionally biased region" description="Polar residues" evidence="2">
    <location>
        <begin position="212"/>
        <end position="226"/>
    </location>
</feature>
<feature type="compositionally biased region" description="Acidic residues" evidence="2">
    <location>
        <begin position="183"/>
        <end position="192"/>
    </location>
</feature>
<feature type="region of interest" description="Disordered" evidence="2">
    <location>
        <begin position="154"/>
        <end position="226"/>
    </location>
</feature>
<accession>A0AAV7PEN9</accession>
<keyword evidence="1" id="KW-0175">Coiled coil</keyword>
<dbReference type="EMBL" id="JANPWB010000011">
    <property type="protein sequence ID" value="KAJ1125902.1"/>
    <property type="molecule type" value="Genomic_DNA"/>
</dbReference>
<evidence type="ECO:0000313" key="3">
    <source>
        <dbReference type="EMBL" id="KAJ1125902.1"/>
    </source>
</evidence>